<dbReference type="Proteomes" id="UP000243975">
    <property type="component" value="Unassembled WGS sequence"/>
</dbReference>
<dbReference type="PANTHER" id="PTHR45693:SF9">
    <property type="entry name" value="TRANSCRIPTION FACTOR TGA9"/>
    <property type="match status" value="1"/>
</dbReference>
<evidence type="ECO:0000313" key="13">
    <source>
        <dbReference type="EMBL" id="KVH90717.1"/>
    </source>
</evidence>
<protein>
    <submittedName>
        <fullName evidence="13">Basic-leucine zipper domain-containing protein</fullName>
    </submittedName>
</protein>
<dbReference type="PROSITE" id="PS00036">
    <property type="entry name" value="BZIP_BASIC"/>
    <property type="match status" value="1"/>
</dbReference>
<keyword evidence="3" id="KW-0805">Transcription regulation</keyword>
<evidence type="ECO:0000256" key="2">
    <source>
        <dbReference type="ARBA" id="ARBA00007163"/>
    </source>
</evidence>
<evidence type="ECO:0000256" key="6">
    <source>
        <dbReference type="ARBA" id="ARBA00023163"/>
    </source>
</evidence>
<evidence type="ECO:0000256" key="3">
    <source>
        <dbReference type="ARBA" id="ARBA00023015"/>
    </source>
</evidence>
<comment type="caution">
    <text evidence="13">The sequence shown here is derived from an EMBL/GenBank/DDBJ whole genome shotgun (WGS) entry which is preliminary data.</text>
</comment>
<accession>A0A118JU60</accession>
<feature type="coiled-coil region" evidence="8">
    <location>
        <begin position="266"/>
        <end position="293"/>
    </location>
</feature>
<dbReference type="Pfam" id="PF00170">
    <property type="entry name" value="bZIP_1"/>
    <property type="match status" value="1"/>
</dbReference>
<dbReference type="InterPro" id="IPR004827">
    <property type="entry name" value="bZIP"/>
</dbReference>
<dbReference type="STRING" id="59895.A0A118JU60"/>
<dbReference type="GO" id="GO:0006351">
    <property type="term" value="P:DNA-templated transcription"/>
    <property type="evidence" value="ECO:0007669"/>
    <property type="project" value="InterPro"/>
</dbReference>
<dbReference type="PANTHER" id="PTHR45693">
    <property type="entry name" value="TRANSCRIPTION FACTOR TGA9"/>
    <property type="match status" value="1"/>
</dbReference>
<keyword evidence="6" id="KW-0804">Transcription</keyword>
<keyword evidence="10" id="KW-0812">Transmembrane</keyword>
<dbReference type="FunFam" id="1.20.5.170:FF:000019">
    <property type="entry name" value="BZIP family transcription factor"/>
    <property type="match status" value="1"/>
</dbReference>
<comment type="subcellular location">
    <subcellularLocation>
        <location evidence="1">Nucleus</location>
    </subcellularLocation>
</comment>
<dbReference type="GO" id="GO:0042803">
    <property type="term" value="F:protein homodimerization activity"/>
    <property type="evidence" value="ECO:0007669"/>
    <property type="project" value="EnsemblPlants"/>
</dbReference>
<feature type="compositionally biased region" description="Polar residues" evidence="9">
    <location>
        <begin position="137"/>
        <end position="149"/>
    </location>
</feature>
<evidence type="ECO:0000259" key="11">
    <source>
        <dbReference type="PROSITE" id="PS50217"/>
    </source>
</evidence>
<evidence type="ECO:0000259" key="12">
    <source>
        <dbReference type="PROSITE" id="PS51806"/>
    </source>
</evidence>
<dbReference type="PROSITE" id="PS50217">
    <property type="entry name" value="BZIP"/>
    <property type="match status" value="1"/>
</dbReference>
<dbReference type="PROSITE" id="PS51806">
    <property type="entry name" value="DOG1"/>
    <property type="match status" value="1"/>
</dbReference>
<evidence type="ECO:0000256" key="8">
    <source>
        <dbReference type="SAM" id="Coils"/>
    </source>
</evidence>
<proteinExistence type="inferred from homology"/>
<evidence type="ECO:0000256" key="1">
    <source>
        <dbReference type="ARBA" id="ARBA00004123"/>
    </source>
</evidence>
<dbReference type="GO" id="GO:0003700">
    <property type="term" value="F:DNA-binding transcription factor activity"/>
    <property type="evidence" value="ECO:0007669"/>
    <property type="project" value="InterPro"/>
</dbReference>
<feature type="domain" description="BZIP" evidence="11">
    <location>
        <begin position="245"/>
        <end position="289"/>
    </location>
</feature>
<feature type="transmembrane region" description="Helical" evidence="10">
    <location>
        <begin position="297"/>
        <end position="318"/>
    </location>
</feature>
<dbReference type="SMART" id="SM00338">
    <property type="entry name" value="BRLZ"/>
    <property type="match status" value="1"/>
</dbReference>
<organism evidence="13 14">
    <name type="scientific">Cynara cardunculus var. scolymus</name>
    <name type="common">Globe artichoke</name>
    <name type="synonym">Cynara scolymus</name>
    <dbReference type="NCBI Taxonomy" id="59895"/>
    <lineage>
        <taxon>Eukaryota</taxon>
        <taxon>Viridiplantae</taxon>
        <taxon>Streptophyta</taxon>
        <taxon>Embryophyta</taxon>
        <taxon>Tracheophyta</taxon>
        <taxon>Spermatophyta</taxon>
        <taxon>Magnoliopsida</taxon>
        <taxon>eudicotyledons</taxon>
        <taxon>Gunneridae</taxon>
        <taxon>Pentapetalae</taxon>
        <taxon>asterids</taxon>
        <taxon>campanulids</taxon>
        <taxon>Asterales</taxon>
        <taxon>Asteraceae</taxon>
        <taxon>Carduoideae</taxon>
        <taxon>Cardueae</taxon>
        <taxon>Carduinae</taxon>
        <taxon>Cynara</taxon>
    </lineage>
</organism>
<sequence length="606" mass="68712">MLKERQKVERERDMFEKKTGPFFELIILNQEWRERRFCMASHRVGETGLSDSGPSHHHHHHQHLPYSVFPAFNPPNTGFINQEGSAFDFGELEEAIVLQGYKIHSDETKLPLYTTVPRPAATLDMFPSWPMRVHQTPRGSNSSTDSGSAVNAAIASKPETHSHIEAESPISSNSRKASSDPQQQQQEAIYRQQLQNLQIPTQQLEMESEGGSPVTTGGSSHSQQAPKPFSEKKKGIGSTSEKPLDVKTLRRLAQNREAARKSRLRKKAYVQQLESSRIRLTQLEQDLQRARSQNREFVMYLAIRVVLVFFICYCIVLVTKMVMLYRGCSWEVEVVEATLVLMVLDPVCAGAAIFDMEYTRWLDDDQRHMAELRKGLQSHLSDGDLRVIVDSFVAHYDEIFQLKTVAAKSDVFHLITGMWTTPAERCFLWMGGFRPSELIKVSHFLVITNYNIFSIMLSIQLDPLTEQQVVGIYSLQQSSQQAEEALTQGLDQLHQSLVDTIASGSVNDGVHHMAVALGKLTNLEGFVRQADNLRQQTLHQLHRILTVRQAAKCFLVISEYYGRLRALSSLWASRPREAMVSDENSCQTTTDLQMVQSSHIHFSNFG</sequence>
<keyword evidence="7" id="KW-0539">Nucleus</keyword>
<feature type="domain" description="DOG1" evidence="12">
    <location>
        <begin position="351"/>
        <end position="574"/>
    </location>
</feature>
<dbReference type="InterPro" id="IPR025422">
    <property type="entry name" value="TGA_domain"/>
</dbReference>
<dbReference type="Gene3D" id="1.20.5.170">
    <property type="match status" value="1"/>
</dbReference>
<feature type="region of interest" description="Disordered" evidence="9">
    <location>
        <begin position="129"/>
        <end position="186"/>
    </location>
</feature>
<evidence type="ECO:0000256" key="7">
    <source>
        <dbReference type="ARBA" id="ARBA00023242"/>
    </source>
</evidence>
<dbReference type="GO" id="GO:0005634">
    <property type="term" value="C:nucleus"/>
    <property type="evidence" value="ECO:0007669"/>
    <property type="project" value="UniProtKB-SubCell"/>
</dbReference>
<evidence type="ECO:0000256" key="10">
    <source>
        <dbReference type="SAM" id="Phobius"/>
    </source>
</evidence>
<keyword evidence="10" id="KW-1133">Transmembrane helix</keyword>
<dbReference type="SUPFAM" id="SSF57959">
    <property type="entry name" value="Leucine zipper domain"/>
    <property type="match status" value="1"/>
</dbReference>
<gene>
    <name evidence="13" type="ORF">Ccrd_007312</name>
</gene>
<dbReference type="Gramene" id="KVH90717">
    <property type="protein sequence ID" value="KVH90717"/>
    <property type="gene ID" value="Ccrd_007312"/>
</dbReference>
<dbReference type="GO" id="GO:0048653">
    <property type="term" value="P:anther development"/>
    <property type="evidence" value="ECO:0007669"/>
    <property type="project" value="EnsemblPlants"/>
</dbReference>
<evidence type="ECO:0000256" key="9">
    <source>
        <dbReference type="SAM" id="MobiDB-lite"/>
    </source>
</evidence>
<keyword evidence="14" id="KW-1185">Reference proteome</keyword>
<dbReference type="InterPro" id="IPR046347">
    <property type="entry name" value="bZIP_sf"/>
</dbReference>
<feature type="compositionally biased region" description="Polar residues" evidence="9">
    <location>
        <begin position="213"/>
        <end position="225"/>
    </location>
</feature>
<dbReference type="GO" id="GO:0071588">
    <property type="term" value="P:hydrogen peroxide mediated signaling pathway"/>
    <property type="evidence" value="ECO:0007669"/>
    <property type="project" value="EnsemblPlants"/>
</dbReference>
<comment type="similarity">
    <text evidence="2">Belongs to the bZIP family.</text>
</comment>
<keyword evidence="4" id="KW-0238">DNA-binding</keyword>
<keyword evidence="5" id="KW-0010">Activator</keyword>
<dbReference type="EMBL" id="LEKV01005097">
    <property type="protein sequence ID" value="KVH90717.1"/>
    <property type="molecule type" value="Genomic_DNA"/>
</dbReference>
<evidence type="ECO:0000256" key="5">
    <source>
        <dbReference type="ARBA" id="ARBA00023159"/>
    </source>
</evidence>
<name>A0A118JU60_CYNCS</name>
<keyword evidence="8" id="KW-0175">Coiled coil</keyword>
<dbReference type="Pfam" id="PF14144">
    <property type="entry name" value="DOG1"/>
    <property type="match status" value="1"/>
</dbReference>
<evidence type="ECO:0000313" key="14">
    <source>
        <dbReference type="Proteomes" id="UP000243975"/>
    </source>
</evidence>
<dbReference type="GO" id="GO:0000976">
    <property type="term" value="F:transcription cis-regulatory region binding"/>
    <property type="evidence" value="ECO:0007669"/>
    <property type="project" value="EnsemblPlants"/>
</dbReference>
<dbReference type="CDD" id="cd14708">
    <property type="entry name" value="bZIP_HBP1b-like"/>
    <property type="match status" value="1"/>
</dbReference>
<feature type="compositionally biased region" description="Polar residues" evidence="9">
    <location>
        <begin position="169"/>
        <end position="181"/>
    </location>
</feature>
<reference evidence="13 14" key="1">
    <citation type="journal article" date="2016" name="Sci. Rep.">
        <title>The genome sequence of the outbreeding globe artichoke constructed de novo incorporating a phase-aware low-pass sequencing strategy of F1 progeny.</title>
        <authorList>
            <person name="Scaglione D."/>
            <person name="Reyes-Chin-Wo S."/>
            <person name="Acquadro A."/>
            <person name="Froenicke L."/>
            <person name="Portis E."/>
            <person name="Beitel C."/>
            <person name="Tirone M."/>
            <person name="Mauro R."/>
            <person name="Lo Monaco A."/>
            <person name="Mauromicale G."/>
            <person name="Faccioli P."/>
            <person name="Cattivelli L."/>
            <person name="Rieseberg L."/>
            <person name="Michelmore R."/>
            <person name="Lanteri S."/>
        </authorList>
    </citation>
    <scope>NUCLEOTIDE SEQUENCE [LARGE SCALE GENOMIC DNA]</scope>
    <source>
        <strain evidence="13">2C</strain>
    </source>
</reference>
<dbReference type="GO" id="GO:0002237">
    <property type="term" value="P:response to molecule of bacterial origin"/>
    <property type="evidence" value="ECO:0007669"/>
    <property type="project" value="EnsemblPlants"/>
</dbReference>
<evidence type="ECO:0000256" key="4">
    <source>
        <dbReference type="ARBA" id="ARBA00023125"/>
    </source>
</evidence>
<dbReference type="AlphaFoldDB" id="A0A118JU60"/>
<feature type="region of interest" description="Disordered" evidence="9">
    <location>
        <begin position="204"/>
        <end position="242"/>
    </location>
</feature>
<keyword evidence="10" id="KW-0472">Membrane</keyword>
<dbReference type="OMA" id="HAHLPDS"/>